<organism evidence="2 3">
    <name type="scientific">Apiospora phragmitis</name>
    <dbReference type="NCBI Taxonomy" id="2905665"/>
    <lineage>
        <taxon>Eukaryota</taxon>
        <taxon>Fungi</taxon>
        <taxon>Dikarya</taxon>
        <taxon>Ascomycota</taxon>
        <taxon>Pezizomycotina</taxon>
        <taxon>Sordariomycetes</taxon>
        <taxon>Xylariomycetidae</taxon>
        <taxon>Amphisphaeriales</taxon>
        <taxon>Apiosporaceae</taxon>
        <taxon>Apiospora</taxon>
    </lineage>
</organism>
<name>A0ABR1X6T1_9PEZI</name>
<reference evidence="2 3" key="1">
    <citation type="submission" date="2023-01" db="EMBL/GenBank/DDBJ databases">
        <title>Analysis of 21 Apiospora genomes using comparative genomics revels a genus with tremendous synthesis potential of carbohydrate active enzymes and secondary metabolites.</title>
        <authorList>
            <person name="Sorensen T."/>
        </authorList>
    </citation>
    <scope>NUCLEOTIDE SEQUENCE [LARGE SCALE GENOMIC DNA]</scope>
    <source>
        <strain evidence="2 3">CBS 135458</strain>
    </source>
</reference>
<gene>
    <name evidence="2" type="ORF">PG994_000625</name>
</gene>
<proteinExistence type="predicted"/>
<keyword evidence="3" id="KW-1185">Reference proteome</keyword>
<comment type="caution">
    <text evidence="2">The sequence shown here is derived from an EMBL/GenBank/DDBJ whole genome shotgun (WGS) entry which is preliminary data.</text>
</comment>
<dbReference type="GeneID" id="92085097"/>
<evidence type="ECO:0000313" key="2">
    <source>
        <dbReference type="EMBL" id="KAK8091120.1"/>
    </source>
</evidence>
<sequence>MQLPKILNLSALCLPAVFSAPVEGRTATPSLQPRLLIETLVPGKDIDQKRGTNGLYNYIVVDAAELAKPEEKSGVNDLYSNIAADAAGSTTPSE</sequence>
<accession>A0ABR1X6T1</accession>
<dbReference type="Proteomes" id="UP001480595">
    <property type="component" value="Unassembled WGS sequence"/>
</dbReference>
<dbReference type="EMBL" id="JAQQWL010000001">
    <property type="protein sequence ID" value="KAK8091120.1"/>
    <property type="molecule type" value="Genomic_DNA"/>
</dbReference>
<feature type="signal peptide" evidence="1">
    <location>
        <begin position="1"/>
        <end position="19"/>
    </location>
</feature>
<evidence type="ECO:0000313" key="3">
    <source>
        <dbReference type="Proteomes" id="UP001480595"/>
    </source>
</evidence>
<keyword evidence="1" id="KW-0732">Signal</keyword>
<protein>
    <submittedName>
        <fullName evidence="2">Uncharacterized protein</fullName>
    </submittedName>
</protein>
<feature type="chain" id="PRO_5046460510" evidence="1">
    <location>
        <begin position="20"/>
        <end position="94"/>
    </location>
</feature>
<dbReference type="RefSeq" id="XP_066722666.1">
    <property type="nucleotide sequence ID" value="XM_066852034.1"/>
</dbReference>
<evidence type="ECO:0000256" key="1">
    <source>
        <dbReference type="SAM" id="SignalP"/>
    </source>
</evidence>